<dbReference type="EMBL" id="GL377590">
    <property type="protein sequence ID" value="EFJ24063.1"/>
    <property type="molecule type" value="Genomic_DNA"/>
</dbReference>
<dbReference type="KEGG" id="smo:SELMODRAFT_414804"/>
<protein>
    <recommendedName>
        <fullName evidence="3">Reverse transcriptase domain-containing protein</fullName>
    </recommendedName>
</protein>
<reference evidence="1 2" key="1">
    <citation type="journal article" date="2011" name="Science">
        <title>The Selaginella genome identifies genetic changes associated with the evolution of vascular plants.</title>
        <authorList>
            <person name="Banks J.A."/>
            <person name="Nishiyama T."/>
            <person name="Hasebe M."/>
            <person name="Bowman J.L."/>
            <person name="Gribskov M."/>
            <person name="dePamphilis C."/>
            <person name="Albert V.A."/>
            <person name="Aono N."/>
            <person name="Aoyama T."/>
            <person name="Ambrose B.A."/>
            <person name="Ashton N.W."/>
            <person name="Axtell M.J."/>
            <person name="Barker E."/>
            <person name="Barker M.S."/>
            <person name="Bennetzen J.L."/>
            <person name="Bonawitz N.D."/>
            <person name="Chapple C."/>
            <person name="Cheng C."/>
            <person name="Correa L.G."/>
            <person name="Dacre M."/>
            <person name="DeBarry J."/>
            <person name="Dreyer I."/>
            <person name="Elias M."/>
            <person name="Engstrom E.M."/>
            <person name="Estelle M."/>
            <person name="Feng L."/>
            <person name="Finet C."/>
            <person name="Floyd S.K."/>
            <person name="Frommer W.B."/>
            <person name="Fujita T."/>
            <person name="Gramzow L."/>
            <person name="Gutensohn M."/>
            <person name="Harholt J."/>
            <person name="Hattori M."/>
            <person name="Heyl A."/>
            <person name="Hirai T."/>
            <person name="Hiwatashi Y."/>
            <person name="Ishikawa M."/>
            <person name="Iwata M."/>
            <person name="Karol K.G."/>
            <person name="Koehler B."/>
            <person name="Kolukisaoglu U."/>
            <person name="Kubo M."/>
            <person name="Kurata T."/>
            <person name="Lalonde S."/>
            <person name="Li K."/>
            <person name="Li Y."/>
            <person name="Litt A."/>
            <person name="Lyons E."/>
            <person name="Manning G."/>
            <person name="Maruyama T."/>
            <person name="Michael T.P."/>
            <person name="Mikami K."/>
            <person name="Miyazaki S."/>
            <person name="Morinaga S."/>
            <person name="Murata T."/>
            <person name="Mueller-Roeber B."/>
            <person name="Nelson D.R."/>
            <person name="Obara M."/>
            <person name="Oguri Y."/>
            <person name="Olmstead R.G."/>
            <person name="Onodera N."/>
            <person name="Petersen B.L."/>
            <person name="Pils B."/>
            <person name="Prigge M."/>
            <person name="Rensing S.A."/>
            <person name="Riano-Pachon D.M."/>
            <person name="Roberts A.W."/>
            <person name="Sato Y."/>
            <person name="Scheller H.V."/>
            <person name="Schulz B."/>
            <person name="Schulz C."/>
            <person name="Shakirov E.V."/>
            <person name="Shibagaki N."/>
            <person name="Shinohara N."/>
            <person name="Shippen D.E."/>
            <person name="Soerensen I."/>
            <person name="Sotooka R."/>
            <person name="Sugimoto N."/>
            <person name="Sugita M."/>
            <person name="Sumikawa N."/>
            <person name="Tanurdzic M."/>
            <person name="Theissen G."/>
            <person name="Ulvskov P."/>
            <person name="Wakazuki S."/>
            <person name="Weng J.K."/>
            <person name="Willats W.W."/>
            <person name="Wipf D."/>
            <person name="Wolf P.G."/>
            <person name="Yang L."/>
            <person name="Zimmer A.D."/>
            <person name="Zhu Q."/>
            <person name="Mitros T."/>
            <person name="Hellsten U."/>
            <person name="Loque D."/>
            <person name="Otillar R."/>
            <person name="Salamov A."/>
            <person name="Schmutz J."/>
            <person name="Shapiro H."/>
            <person name="Lindquist E."/>
            <person name="Lucas S."/>
            <person name="Rokhsar D."/>
            <person name="Grigoriev I.V."/>
        </authorList>
    </citation>
    <scope>NUCLEOTIDE SEQUENCE [LARGE SCALE GENOMIC DNA]</scope>
</reference>
<name>D8RUP0_SELML</name>
<organism evidence="2">
    <name type="scientific">Selaginella moellendorffii</name>
    <name type="common">Spikemoss</name>
    <dbReference type="NCBI Taxonomy" id="88036"/>
    <lineage>
        <taxon>Eukaryota</taxon>
        <taxon>Viridiplantae</taxon>
        <taxon>Streptophyta</taxon>
        <taxon>Embryophyta</taxon>
        <taxon>Tracheophyta</taxon>
        <taxon>Lycopodiopsida</taxon>
        <taxon>Selaginellales</taxon>
        <taxon>Selaginellaceae</taxon>
        <taxon>Selaginella</taxon>
    </lineage>
</organism>
<keyword evidence="2" id="KW-1185">Reference proteome</keyword>
<dbReference type="HOGENOM" id="CLU_1520371_0_0_1"/>
<dbReference type="Gramene" id="EFJ24063">
    <property type="protein sequence ID" value="EFJ24063"/>
    <property type="gene ID" value="SELMODRAFT_414804"/>
</dbReference>
<dbReference type="Proteomes" id="UP000001514">
    <property type="component" value="Unassembled WGS sequence"/>
</dbReference>
<proteinExistence type="predicted"/>
<gene>
    <name evidence="1" type="ORF">SELMODRAFT_414804</name>
</gene>
<dbReference type="InParanoid" id="D8RUP0"/>
<accession>D8RUP0</accession>
<evidence type="ECO:0000313" key="1">
    <source>
        <dbReference type="EMBL" id="EFJ24063.1"/>
    </source>
</evidence>
<evidence type="ECO:0000313" key="2">
    <source>
        <dbReference type="Proteomes" id="UP000001514"/>
    </source>
</evidence>
<evidence type="ECO:0008006" key="3">
    <source>
        <dbReference type="Google" id="ProtNLM"/>
    </source>
</evidence>
<dbReference type="AlphaFoldDB" id="D8RUP0"/>
<sequence length="177" mass="19982">MAMPDKNEVTKVLVLCNNFIMRHGSVHICYQVTDLALLALILCTIFQTIKYTGFLVPWMTNRIIPIHKDVPDKLLLYYGQQHFLETLRTHAGEKTLPVGRTTPNAYLGASRISAPTWCRSSGHVADNYGLKADKARPTNLLFVDFTKAFDTVPCNLLFEHLWDLNTPPSLITAICHL</sequence>